<gene>
    <name evidence="2" type="ORF">JKG61_01130</name>
</gene>
<evidence type="ECO:0000313" key="3">
    <source>
        <dbReference type="Proteomes" id="UP000625283"/>
    </source>
</evidence>
<accession>A0ABS1QY31</accession>
<dbReference type="EMBL" id="JAERTY010000001">
    <property type="protein sequence ID" value="MBL1407344.1"/>
    <property type="molecule type" value="Genomic_DNA"/>
</dbReference>
<keyword evidence="1" id="KW-1133">Transmembrane helix</keyword>
<reference evidence="2 3" key="1">
    <citation type="submission" date="2021-01" db="EMBL/GenBank/DDBJ databases">
        <title>C459-1 draft genome sequence.</title>
        <authorList>
            <person name="Zhang X.-F."/>
        </authorList>
    </citation>
    <scope>NUCLEOTIDE SEQUENCE [LARGE SCALE GENOMIC DNA]</scope>
    <source>
        <strain evidence="3">C459-1</strain>
    </source>
</reference>
<protein>
    <submittedName>
        <fullName evidence="2">Uncharacterized protein</fullName>
    </submittedName>
</protein>
<organism evidence="2 3">
    <name type="scientific">Sphingobacterium faecale</name>
    <dbReference type="NCBI Taxonomy" id="2803775"/>
    <lineage>
        <taxon>Bacteria</taxon>
        <taxon>Pseudomonadati</taxon>
        <taxon>Bacteroidota</taxon>
        <taxon>Sphingobacteriia</taxon>
        <taxon>Sphingobacteriales</taxon>
        <taxon>Sphingobacteriaceae</taxon>
        <taxon>Sphingobacterium</taxon>
    </lineage>
</organism>
<name>A0ABS1QY31_9SPHI</name>
<sequence>MERRTKKIGIVIGITIVLISNIPIFNLGLLAGLDDGKLRYSNGDASWTVVEDFNYFSGLVEKEGYAEAIKAKNPKSENTEMYQLYRMNPLYFWRWSYYLIVSKDFKYKDWKEIEFNRVPYDPDNVGQQF</sequence>
<feature type="transmembrane region" description="Helical" evidence="1">
    <location>
        <begin position="12"/>
        <end position="33"/>
    </location>
</feature>
<dbReference type="Proteomes" id="UP000625283">
    <property type="component" value="Unassembled WGS sequence"/>
</dbReference>
<proteinExistence type="predicted"/>
<dbReference type="RefSeq" id="WP_202101158.1">
    <property type="nucleotide sequence ID" value="NZ_JAERTY010000001.1"/>
</dbReference>
<keyword evidence="1" id="KW-0472">Membrane</keyword>
<keyword evidence="1" id="KW-0812">Transmembrane</keyword>
<keyword evidence="3" id="KW-1185">Reference proteome</keyword>
<evidence type="ECO:0000313" key="2">
    <source>
        <dbReference type="EMBL" id="MBL1407344.1"/>
    </source>
</evidence>
<evidence type="ECO:0000256" key="1">
    <source>
        <dbReference type="SAM" id="Phobius"/>
    </source>
</evidence>
<comment type="caution">
    <text evidence="2">The sequence shown here is derived from an EMBL/GenBank/DDBJ whole genome shotgun (WGS) entry which is preliminary data.</text>
</comment>